<evidence type="ECO:0000313" key="5">
    <source>
        <dbReference type="Proteomes" id="UP000270094"/>
    </source>
</evidence>
<dbReference type="AlphaFoldDB" id="A0A3P7IFH2"/>
<feature type="compositionally biased region" description="Basic and acidic residues" evidence="2">
    <location>
        <begin position="159"/>
        <end position="173"/>
    </location>
</feature>
<dbReference type="EMBL" id="UYYB01000801">
    <property type="protein sequence ID" value="VDM65479.1"/>
    <property type="molecule type" value="Genomic_DNA"/>
</dbReference>
<dbReference type="Proteomes" id="UP000270094">
    <property type="component" value="Unassembled WGS sequence"/>
</dbReference>
<dbReference type="InterPro" id="IPR013783">
    <property type="entry name" value="Ig-like_fold"/>
</dbReference>
<accession>A0A3P7IFH2</accession>
<name>A0A3P7IFH2_STRVU</name>
<feature type="region of interest" description="Disordered" evidence="2">
    <location>
        <begin position="147"/>
        <end position="178"/>
    </location>
</feature>
<dbReference type="InterPro" id="IPR032640">
    <property type="entry name" value="AMPK1_CBM"/>
</dbReference>
<keyword evidence="5" id="KW-1185">Reference proteome</keyword>
<dbReference type="OrthoDB" id="5873279at2759"/>
<feature type="domain" description="AMP-activated protein kinase glycogen-binding" evidence="3">
    <location>
        <begin position="245"/>
        <end position="285"/>
    </location>
</feature>
<gene>
    <name evidence="4" type="ORF">SVUK_LOCUS477</name>
</gene>
<protein>
    <recommendedName>
        <fullName evidence="3">AMP-activated protein kinase glycogen-binding domain-containing protein</fullName>
    </recommendedName>
</protein>
<reference evidence="4 5" key="1">
    <citation type="submission" date="2018-11" db="EMBL/GenBank/DDBJ databases">
        <authorList>
            <consortium name="Pathogen Informatics"/>
        </authorList>
    </citation>
    <scope>NUCLEOTIDE SEQUENCE [LARGE SCALE GENOMIC DNA]</scope>
</reference>
<dbReference type="SUPFAM" id="SSF81296">
    <property type="entry name" value="E set domains"/>
    <property type="match status" value="1"/>
</dbReference>
<evidence type="ECO:0000313" key="4">
    <source>
        <dbReference type="EMBL" id="VDM65479.1"/>
    </source>
</evidence>
<feature type="compositionally biased region" description="Basic and acidic residues" evidence="2">
    <location>
        <begin position="122"/>
        <end position="131"/>
    </location>
</feature>
<organism evidence="4 5">
    <name type="scientific">Strongylus vulgaris</name>
    <name type="common">Blood worm</name>
    <dbReference type="NCBI Taxonomy" id="40348"/>
    <lineage>
        <taxon>Eukaryota</taxon>
        <taxon>Metazoa</taxon>
        <taxon>Ecdysozoa</taxon>
        <taxon>Nematoda</taxon>
        <taxon>Chromadorea</taxon>
        <taxon>Rhabditida</taxon>
        <taxon>Rhabditina</taxon>
        <taxon>Rhabditomorpha</taxon>
        <taxon>Strongyloidea</taxon>
        <taxon>Strongylidae</taxon>
        <taxon>Strongylus</taxon>
    </lineage>
</organism>
<sequence length="289" mass="33016">MQCVVKICLEYEAKLEEIRTEFSVDDVSDPAKPLNWEEQDIEEVYPAPQTTRDSLMTLMSEDDLDSLYKTAEDIFKKVSVQERGRSDLLKEEKGVSELIPFKHNPANITSSPNSRSRLLSSPERHELGDGETFRGGIVEHELNNEATGDEPFYVNDCDDDKKSETEPDWEQPRSLDLSGTQYYDPASGALIESGDTKLIECTPNTARSISVFDIRQSMKLRRFHHVLFTYPDPHAEKDNNLAFSQVLLTGSFFGWKLSMPMQREGDVFRLSITLPAGEHEYKFQVHRSK</sequence>
<dbReference type="Gene3D" id="2.60.40.10">
    <property type="entry name" value="Immunoglobulins"/>
    <property type="match status" value="1"/>
</dbReference>
<evidence type="ECO:0000259" key="3">
    <source>
        <dbReference type="Pfam" id="PF16561"/>
    </source>
</evidence>
<evidence type="ECO:0000256" key="2">
    <source>
        <dbReference type="SAM" id="MobiDB-lite"/>
    </source>
</evidence>
<dbReference type="CDD" id="cd02859">
    <property type="entry name" value="E_set_AMPKbeta_like_N"/>
    <property type="match status" value="1"/>
</dbReference>
<feature type="region of interest" description="Disordered" evidence="2">
    <location>
        <begin position="103"/>
        <end position="131"/>
    </location>
</feature>
<feature type="compositionally biased region" description="Low complexity" evidence="2">
    <location>
        <begin position="110"/>
        <end position="121"/>
    </location>
</feature>
<dbReference type="Pfam" id="PF16561">
    <property type="entry name" value="AMPK1_CBM"/>
    <property type="match status" value="1"/>
</dbReference>
<dbReference type="InterPro" id="IPR014756">
    <property type="entry name" value="Ig_E-set"/>
</dbReference>
<proteinExistence type="predicted"/>
<comment type="function">
    <text evidence="1">Non-catalytic subunit of AMP-activated protein kinase (AMPK), an energy sensor protein kinase that plays a key role in regulating cellular energy metabolism. In response to reduction of intracellular ATP levels, AMPK activates energy-producing pathways and inhibits energy-consuming processes: inhibits protein, carbohydrate and lipid biosynthesis, as well as cell growth and proliferation. AMPK acts via direct phosphorylation of metabolic enzymes, and by longer-term effects via phosphorylation of transcription regulators. Also acts as a regulator of cellular polarity by remodeling the actin cytoskeleton; probably by indirectly activating myosin. Beta non-catalytic subunit acts as a scaffold on which the AMPK complex assembles, via its C-terminus that bridges alpha (PRKAA1 or PRKAA2) and gamma subunits (PRKAG1, PRKAG2 or PRKAG3).</text>
</comment>
<evidence type="ECO:0000256" key="1">
    <source>
        <dbReference type="ARBA" id="ARBA00025180"/>
    </source>
</evidence>